<accession>A0AAW6E1D6</accession>
<dbReference type="Proteomes" id="UP001211421">
    <property type="component" value="Unassembled WGS sequence"/>
</dbReference>
<protein>
    <submittedName>
        <fullName evidence="2">DUF262 domain-containing protein</fullName>
    </submittedName>
</protein>
<organism evidence="2 3">
    <name type="scientific">Ruminococcus bicirculans</name>
    <name type="common">ex Wegman et al. 2014</name>
    <dbReference type="NCBI Taxonomy" id="1160721"/>
    <lineage>
        <taxon>Bacteria</taxon>
        <taxon>Bacillati</taxon>
        <taxon>Bacillota</taxon>
        <taxon>Clostridia</taxon>
        <taxon>Eubacteriales</taxon>
        <taxon>Oscillospiraceae</taxon>
        <taxon>Ruminococcus</taxon>
    </lineage>
</organism>
<reference evidence="2" key="1">
    <citation type="submission" date="2023-01" db="EMBL/GenBank/DDBJ databases">
        <title>Human gut microbiome strain richness.</title>
        <authorList>
            <person name="Chen-Liaw A."/>
        </authorList>
    </citation>
    <scope>NUCLEOTIDE SEQUENCE</scope>
    <source>
        <strain evidence="2">D59st1_B8_D59t2_181005</strain>
    </source>
</reference>
<evidence type="ECO:0000313" key="2">
    <source>
        <dbReference type="EMBL" id="MDB8741535.1"/>
    </source>
</evidence>
<dbReference type="AlphaFoldDB" id="A0AAW6E1D6"/>
<dbReference type="RefSeq" id="WP_117958041.1">
    <property type="nucleotide sequence ID" value="NZ_JADMNX010000003.1"/>
</dbReference>
<sequence>MADSNKYIDMSAKEALKLAKDKYLLLPDIQREYVWSMEDIEKLFESIVDGYPIGSCIFWKTNKKTLNAEKPNLYFFLREFKREESKNEKASEVFGEEGDYYIVLDGQQRITSLNIALYGSYTCYKGGRGRSKSDPKYWITRELYYNLDYYKNEEDEEKDDENPPKRFSFLTKEDANNGNYYKVKNILAFDDDRALLRELIKAGYEEIIQNDLCRLFSRIHSSGSDGIVHYYCISENTYDEALDIFVRVNSTGRKLSKSDLLFSTLIDGWKEGKENIENTLKSANSKGDSFSFSRDYLMRLLLVLADAPTNLKIESFDKKTIQKIRDDWENLSKAFINMVETLVSIGLSDGFLTSYNATMPIVYFIYKGGKINSEGAKKEIRKFLSISMAKRLFGVASNDALRSTRAALQSYDCKKNPFVLSIFDSVTLTGNRTFKVEETDIDYWLDNYTIGPNTYIILSLLYPTLKLSQESFHQDHCHPHVSFDDKPISSLGLSEETVREWQYKRNLLPNLQFLEGRENESKNKTPLKDWIADGNTIKFLPSGVSLELKDFDVFFTERRKLIRGELIRIFNIKITTE</sequence>
<dbReference type="Pfam" id="PF03235">
    <property type="entry name" value="GmrSD_N"/>
    <property type="match status" value="1"/>
</dbReference>
<proteinExistence type="predicted"/>
<dbReference type="EMBL" id="JAQMLS010000003">
    <property type="protein sequence ID" value="MDB8741535.1"/>
    <property type="molecule type" value="Genomic_DNA"/>
</dbReference>
<dbReference type="PANTHER" id="PTHR37292">
    <property type="entry name" value="VNG6097C"/>
    <property type="match status" value="1"/>
</dbReference>
<feature type="domain" description="GmrSD restriction endonucleases N-terminal" evidence="1">
    <location>
        <begin position="19"/>
        <end position="265"/>
    </location>
</feature>
<dbReference type="InterPro" id="IPR004919">
    <property type="entry name" value="GmrSD_N"/>
</dbReference>
<comment type="caution">
    <text evidence="2">The sequence shown here is derived from an EMBL/GenBank/DDBJ whole genome shotgun (WGS) entry which is preliminary data.</text>
</comment>
<gene>
    <name evidence="2" type="ORF">PNV70_05575</name>
</gene>
<dbReference type="PANTHER" id="PTHR37292:SF2">
    <property type="entry name" value="DUF262 DOMAIN-CONTAINING PROTEIN"/>
    <property type="match status" value="1"/>
</dbReference>
<evidence type="ECO:0000313" key="3">
    <source>
        <dbReference type="Proteomes" id="UP001211421"/>
    </source>
</evidence>
<evidence type="ECO:0000259" key="1">
    <source>
        <dbReference type="Pfam" id="PF03235"/>
    </source>
</evidence>
<name>A0AAW6E1D6_9FIRM</name>